<dbReference type="EMBL" id="BARS01007098">
    <property type="protein sequence ID" value="GAF78264.1"/>
    <property type="molecule type" value="Genomic_DNA"/>
</dbReference>
<name>X0SB67_9ZZZZ</name>
<organism evidence="1">
    <name type="scientific">marine sediment metagenome</name>
    <dbReference type="NCBI Taxonomy" id="412755"/>
    <lineage>
        <taxon>unclassified sequences</taxon>
        <taxon>metagenomes</taxon>
        <taxon>ecological metagenomes</taxon>
    </lineage>
</organism>
<proteinExistence type="predicted"/>
<protein>
    <submittedName>
        <fullName evidence="1">Uncharacterized protein</fullName>
    </submittedName>
</protein>
<comment type="caution">
    <text evidence="1">The sequence shown here is derived from an EMBL/GenBank/DDBJ whole genome shotgun (WGS) entry which is preliminary data.</text>
</comment>
<evidence type="ECO:0000313" key="1">
    <source>
        <dbReference type="EMBL" id="GAF78264.1"/>
    </source>
</evidence>
<accession>X0SB67</accession>
<dbReference type="AlphaFoldDB" id="X0SB67"/>
<feature type="non-terminal residue" evidence="1">
    <location>
        <position position="55"/>
    </location>
</feature>
<gene>
    <name evidence="1" type="ORF">S01H1_13734</name>
</gene>
<sequence length="55" mass="6298">MQKKYIVRLSDEERDTLREVVKKLKGTGQKVRRAQILLKADANGPSWSDDRIADA</sequence>
<reference evidence="1" key="1">
    <citation type="journal article" date="2014" name="Front. Microbiol.">
        <title>High frequency of phylogenetically diverse reductive dehalogenase-homologous genes in deep subseafloor sedimentary metagenomes.</title>
        <authorList>
            <person name="Kawai M."/>
            <person name="Futagami T."/>
            <person name="Toyoda A."/>
            <person name="Takaki Y."/>
            <person name="Nishi S."/>
            <person name="Hori S."/>
            <person name="Arai W."/>
            <person name="Tsubouchi T."/>
            <person name="Morono Y."/>
            <person name="Uchiyama I."/>
            <person name="Ito T."/>
            <person name="Fujiyama A."/>
            <person name="Inagaki F."/>
            <person name="Takami H."/>
        </authorList>
    </citation>
    <scope>NUCLEOTIDE SEQUENCE</scope>
    <source>
        <strain evidence="1">Expedition CK06-06</strain>
    </source>
</reference>